<dbReference type="InterPro" id="IPR009061">
    <property type="entry name" value="DNA-bd_dom_put_sf"/>
</dbReference>
<evidence type="ECO:0000313" key="2">
    <source>
        <dbReference type="Proteomes" id="UP000198505"/>
    </source>
</evidence>
<dbReference type="InterPro" id="IPR010260">
    <property type="entry name" value="AlpA"/>
</dbReference>
<dbReference type="STRING" id="416874.SAMN04487958_107150"/>
<dbReference type="RefSeq" id="WP_092828067.1">
    <property type="nucleotide sequence ID" value="NZ_FOGS01000007.1"/>
</dbReference>
<keyword evidence="2" id="KW-1185">Reference proteome</keyword>
<dbReference type="Pfam" id="PF05930">
    <property type="entry name" value="Phage_AlpA"/>
    <property type="match status" value="1"/>
</dbReference>
<accession>A0A1H9UQF3</accession>
<dbReference type="Proteomes" id="UP000198505">
    <property type="component" value="Unassembled WGS sequence"/>
</dbReference>
<dbReference type="AlphaFoldDB" id="A0A1H9UQF3"/>
<proteinExistence type="predicted"/>
<protein>
    <submittedName>
        <fullName evidence="1">Transcriptional regulator, AlpA family</fullName>
    </submittedName>
</protein>
<reference evidence="2" key="1">
    <citation type="submission" date="2016-10" db="EMBL/GenBank/DDBJ databases">
        <authorList>
            <person name="Varghese N."/>
            <person name="Submissions S."/>
        </authorList>
    </citation>
    <scope>NUCLEOTIDE SEQUENCE [LARGE SCALE GENOMIC DNA]</scope>
    <source>
        <strain evidence="2">CGMCC 1.6495</strain>
    </source>
</reference>
<name>A0A1H9UQF3_9GAMM</name>
<dbReference type="Gene3D" id="1.10.238.160">
    <property type="match status" value="1"/>
</dbReference>
<organism evidence="1 2">
    <name type="scientific">Vreelandella subterranea</name>
    <dbReference type="NCBI Taxonomy" id="416874"/>
    <lineage>
        <taxon>Bacteria</taxon>
        <taxon>Pseudomonadati</taxon>
        <taxon>Pseudomonadota</taxon>
        <taxon>Gammaproteobacteria</taxon>
        <taxon>Oceanospirillales</taxon>
        <taxon>Halomonadaceae</taxon>
        <taxon>Vreelandella</taxon>
    </lineage>
</organism>
<sequence length="67" mass="7551">MAQLLPMKAVAERVGYSESKLYAMIREGDFPPGRKLATGGVRWIDSEVDDWIKRAYAQAPEARLRLA</sequence>
<evidence type="ECO:0000313" key="1">
    <source>
        <dbReference type="EMBL" id="SES11578.1"/>
    </source>
</evidence>
<gene>
    <name evidence="1" type="ORF">SAMN04487958_107150</name>
</gene>
<dbReference type="SUPFAM" id="SSF46955">
    <property type="entry name" value="Putative DNA-binding domain"/>
    <property type="match status" value="1"/>
</dbReference>
<dbReference type="EMBL" id="FOGS01000007">
    <property type="protein sequence ID" value="SES11578.1"/>
    <property type="molecule type" value="Genomic_DNA"/>
</dbReference>